<sequence length="613" mass="64697">MALPSAQLSSALRPSDVVKSGELWKQDNFTFWRKHFFVIILGEEPSICLFYQFKDILEQQGKCRFTLEFKDKQRWYLASPSADDRKEWLAAIVGGAQTRRAAGGAPPGAAGPASARHHRDHSHSHHHRYGHGHGHGGRPDLARSSASSPPGSPGRSASPSHSLRTSVGDYGADYDAGEREALGNTSASELSTPRRPPHGATAPASVAGSTASLAALQQQQQAAAVAAALQAGQDGQQHMQQHQQGLQQQHGEHSRRQSIESNAALGGLAPAARGGAGGGGSGGGMTRGRATTLPTSALLNAAGPLASPSGSAPGAAGGQGQAGRPRMGSAAPAPSATPARSSFLKFLWGDGASPAPARQAPLEAVAEVSSPPKRRSYQVAPLGPVMGQLDVLSGKFDGSLVTSSLCEQFDRARTYVDKYPDHFSDQQRAALQNWTEVVERRVAAQDVLLACKALYVLEVTRAQPDWAAADVDGDATFASPEAIIVQVRRLPSAASMCSLKECLDYCSPDWVDVFCRLDGAALLLEVLRSHEGPAREGVPEAIEALSATLQCVQSLTSKPGGMAAVLAVRGFTRAVAGLLRPVDADTTRLALEVLRRMLLFHDGSYRQLLMPNQ</sequence>
<feature type="compositionally biased region" description="Low complexity" evidence="1">
    <location>
        <begin position="233"/>
        <end position="249"/>
    </location>
</feature>
<feature type="compositionally biased region" description="Low complexity" evidence="1">
    <location>
        <begin position="99"/>
        <end position="114"/>
    </location>
</feature>
<dbReference type="OrthoDB" id="545875at2759"/>
<evidence type="ECO:0000256" key="1">
    <source>
        <dbReference type="SAM" id="MobiDB-lite"/>
    </source>
</evidence>
<gene>
    <name evidence="3" type="ORF">GPECTOR_113g290</name>
</gene>
<feature type="compositionally biased region" description="Basic residues" evidence="1">
    <location>
        <begin position="115"/>
        <end position="136"/>
    </location>
</feature>
<reference evidence="4" key="1">
    <citation type="journal article" date="2016" name="Nat. Commun.">
        <title>The Gonium pectorale genome demonstrates co-option of cell cycle regulation during the evolution of multicellularity.</title>
        <authorList>
            <person name="Hanschen E.R."/>
            <person name="Marriage T.N."/>
            <person name="Ferris P.J."/>
            <person name="Hamaji T."/>
            <person name="Toyoda A."/>
            <person name="Fujiyama A."/>
            <person name="Neme R."/>
            <person name="Noguchi H."/>
            <person name="Minakuchi Y."/>
            <person name="Suzuki M."/>
            <person name="Kawai-Toyooka H."/>
            <person name="Smith D.R."/>
            <person name="Sparks H."/>
            <person name="Anderson J."/>
            <person name="Bakaric R."/>
            <person name="Luria V."/>
            <person name="Karger A."/>
            <person name="Kirschner M.W."/>
            <person name="Durand P.M."/>
            <person name="Michod R.E."/>
            <person name="Nozaki H."/>
            <person name="Olson B.J."/>
        </authorList>
    </citation>
    <scope>NUCLEOTIDE SEQUENCE [LARGE SCALE GENOMIC DNA]</scope>
    <source>
        <strain evidence="4">NIES-2863</strain>
    </source>
</reference>
<dbReference type="SUPFAM" id="SSF48371">
    <property type="entry name" value="ARM repeat"/>
    <property type="match status" value="1"/>
</dbReference>
<feature type="compositionally biased region" description="Low complexity" evidence="1">
    <location>
        <begin position="263"/>
        <end position="273"/>
    </location>
</feature>
<accession>A0A150FZ66</accession>
<dbReference type="InterPro" id="IPR011989">
    <property type="entry name" value="ARM-like"/>
</dbReference>
<dbReference type="GO" id="GO:0030041">
    <property type="term" value="P:actin filament polymerization"/>
    <property type="evidence" value="ECO:0007669"/>
    <property type="project" value="TreeGrafter"/>
</dbReference>
<feature type="region of interest" description="Disordered" evidence="1">
    <location>
        <begin position="99"/>
        <end position="206"/>
    </location>
</feature>
<dbReference type="SUPFAM" id="SSF50729">
    <property type="entry name" value="PH domain-like"/>
    <property type="match status" value="1"/>
</dbReference>
<dbReference type="EMBL" id="LSYV01000113">
    <property type="protein sequence ID" value="KXZ42878.1"/>
    <property type="molecule type" value="Genomic_DNA"/>
</dbReference>
<dbReference type="InterPro" id="IPR051412">
    <property type="entry name" value="Formin_Homology_Diaphanous_sf"/>
</dbReference>
<protein>
    <recommendedName>
        <fullName evidence="2">PH domain-containing protein</fullName>
    </recommendedName>
</protein>
<dbReference type="InterPro" id="IPR016024">
    <property type="entry name" value="ARM-type_fold"/>
</dbReference>
<dbReference type="AlphaFoldDB" id="A0A150FZ66"/>
<evidence type="ECO:0000259" key="2">
    <source>
        <dbReference type="PROSITE" id="PS50003"/>
    </source>
</evidence>
<dbReference type="Gene3D" id="1.25.10.10">
    <property type="entry name" value="Leucine-rich Repeat Variant"/>
    <property type="match status" value="1"/>
</dbReference>
<proteinExistence type="predicted"/>
<comment type="caution">
    <text evidence="3">The sequence shown here is derived from an EMBL/GenBank/DDBJ whole genome shotgun (WGS) entry which is preliminary data.</text>
</comment>
<evidence type="ECO:0000313" key="3">
    <source>
        <dbReference type="EMBL" id="KXZ42878.1"/>
    </source>
</evidence>
<dbReference type="PANTHER" id="PTHR45691">
    <property type="entry name" value="PROTEIN DIAPHANOUS"/>
    <property type="match status" value="1"/>
</dbReference>
<feature type="compositionally biased region" description="Low complexity" evidence="1">
    <location>
        <begin position="142"/>
        <end position="160"/>
    </location>
</feature>
<keyword evidence="4" id="KW-1185">Reference proteome</keyword>
<feature type="compositionally biased region" description="Gly residues" evidence="1">
    <location>
        <begin position="274"/>
        <end position="286"/>
    </location>
</feature>
<organism evidence="3 4">
    <name type="scientific">Gonium pectorale</name>
    <name type="common">Green alga</name>
    <dbReference type="NCBI Taxonomy" id="33097"/>
    <lineage>
        <taxon>Eukaryota</taxon>
        <taxon>Viridiplantae</taxon>
        <taxon>Chlorophyta</taxon>
        <taxon>core chlorophytes</taxon>
        <taxon>Chlorophyceae</taxon>
        <taxon>CS clade</taxon>
        <taxon>Chlamydomonadales</taxon>
        <taxon>Volvocaceae</taxon>
        <taxon>Gonium</taxon>
    </lineage>
</organism>
<name>A0A150FZ66_GONPE</name>
<feature type="region of interest" description="Disordered" evidence="1">
    <location>
        <begin position="233"/>
        <end position="336"/>
    </location>
</feature>
<feature type="domain" description="PH" evidence="2">
    <location>
        <begin position="1"/>
        <end position="97"/>
    </location>
</feature>
<evidence type="ECO:0000313" key="4">
    <source>
        <dbReference type="Proteomes" id="UP000075714"/>
    </source>
</evidence>
<dbReference type="InterPro" id="IPR001849">
    <property type="entry name" value="PH_domain"/>
</dbReference>
<dbReference type="GO" id="GO:0005884">
    <property type="term" value="C:actin filament"/>
    <property type="evidence" value="ECO:0007669"/>
    <property type="project" value="TreeGrafter"/>
</dbReference>
<dbReference type="PROSITE" id="PS50003">
    <property type="entry name" value="PH_DOMAIN"/>
    <property type="match status" value="1"/>
</dbReference>
<dbReference type="PANTHER" id="PTHR45691:SF6">
    <property type="entry name" value="PROTEIN DIAPHANOUS"/>
    <property type="match status" value="1"/>
</dbReference>
<dbReference type="Proteomes" id="UP000075714">
    <property type="component" value="Unassembled WGS sequence"/>
</dbReference>
<feature type="compositionally biased region" description="Low complexity" evidence="1">
    <location>
        <begin position="301"/>
        <end position="314"/>
    </location>
</feature>
<dbReference type="CDD" id="cd00821">
    <property type="entry name" value="PH"/>
    <property type="match status" value="1"/>
</dbReference>